<evidence type="ECO:0008006" key="3">
    <source>
        <dbReference type="Google" id="ProtNLM"/>
    </source>
</evidence>
<dbReference type="InterPro" id="IPR013517">
    <property type="entry name" value="FG-GAP"/>
</dbReference>
<proteinExistence type="predicted"/>
<dbReference type="SUPFAM" id="SSF69318">
    <property type="entry name" value="Integrin alpha N-terminal domain"/>
    <property type="match status" value="1"/>
</dbReference>
<evidence type="ECO:0000313" key="2">
    <source>
        <dbReference type="EMBL" id="SVD89364.1"/>
    </source>
</evidence>
<evidence type="ECO:0000256" key="1">
    <source>
        <dbReference type="ARBA" id="ARBA00022729"/>
    </source>
</evidence>
<dbReference type="EMBL" id="UINC01180260">
    <property type="protein sequence ID" value="SVD89364.1"/>
    <property type="molecule type" value="Genomic_DNA"/>
</dbReference>
<sequence>MNKLPPLLVLLLFCTALPVQGAGPQFTDVAQAAGIDFLNAAGSTDKQHIIETQAAGGGFLDYDLDGRLDLFLTGGVRPDSTAGTALYRGVGEGRFNDETTRTGTGMKGWNMGVAVADYDGDGDPDLYLTRWGRDVLLANRGDGTFADSTSASMLGSEGWGIGAAFADYDLDGDLDLYVANYIDFELGGSPFYDDW</sequence>
<keyword evidence="1" id="KW-0732">Signal</keyword>
<dbReference type="InterPro" id="IPR027039">
    <property type="entry name" value="Crtac1"/>
</dbReference>
<gene>
    <name evidence="2" type="ORF">METZ01_LOCUS442218</name>
</gene>
<reference evidence="2" key="1">
    <citation type="submission" date="2018-05" db="EMBL/GenBank/DDBJ databases">
        <authorList>
            <person name="Lanie J.A."/>
            <person name="Ng W.-L."/>
            <person name="Kazmierczak K.M."/>
            <person name="Andrzejewski T.M."/>
            <person name="Davidsen T.M."/>
            <person name="Wayne K.J."/>
            <person name="Tettelin H."/>
            <person name="Glass J.I."/>
            <person name="Rusch D."/>
            <person name="Podicherti R."/>
            <person name="Tsui H.-C.T."/>
            <person name="Winkler M.E."/>
        </authorList>
    </citation>
    <scope>NUCLEOTIDE SEQUENCE</scope>
</reference>
<dbReference type="PANTHER" id="PTHR16026:SF0">
    <property type="entry name" value="CARTILAGE ACIDIC PROTEIN 1"/>
    <property type="match status" value="1"/>
</dbReference>
<dbReference type="InterPro" id="IPR028994">
    <property type="entry name" value="Integrin_alpha_N"/>
</dbReference>
<dbReference type="PANTHER" id="PTHR16026">
    <property type="entry name" value="CARTILAGE ACIDIC PROTEIN 1"/>
    <property type="match status" value="1"/>
</dbReference>
<dbReference type="AlphaFoldDB" id="A0A382Z1H2"/>
<organism evidence="2">
    <name type="scientific">marine metagenome</name>
    <dbReference type="NCBI Taxonomy" id="408172"/>
    <lineage>
        <taxon>unclassified sequences</taxon>
        <taxon>metagenomes</taxon>
        <taxon>ecological metagenomes</taxon>
    </lineage>
</organism>
<feature type="non-terminal residue" evidence="2">
    <location>
        <position position="195"/>
    </location>
</feature>
<name>A0A382Z1H2_9ZZZZ</name>
<protein>
    <recommendedName>
        <fullName evidence="3">ASPIC/UnbV domain-containing protein</fullName>
    </recommendedName>
</protein>
<accession>A0A382Z1H2</accession>
<dbReference type="Pfam" id="PF13517">
    <property type="entry name" value="FG-GAP_3"/>
    <property type="match status" value="1"/>
</dbReference>